<feature type="coiled-coil region" evidence="4">
    <location>
        <begin position="493"/>
        <end position="548"/>
    </location>
</feature>
<dbReference type="GO" id="GO:0005737">
    <property type="term" value="C:cytoplasm"/>
    <property type="evidence" value="ECO:0007669"/>
    <property type="project" value="UniProtKB-SubCell"/>
</dbReference>
<dbReference type="GO" id="GO:0098535">
    <property type="term" value="P:de novo centriole assembly involved in multi-ciliated epithelial cell differentiation"/>
    <property type="evidence" value="ECO:0007669"/>
    <property type="project" value="TreeGrafter"/>
</dbReference>
<feature type="compositionally biased region" description="Low complexity" evidence="5">
    <location>
        <begin position="1"/>
        <end position="11"/>
    </location>
</feature>
<dbReference type="GO" id="GO:0098536">
    <property type="term" value="C:deuterosome"/>
    <property type="evidence" value="ECO:0007669"/>
    <property type="project" value="TreeGrafter"/>
</dbReference>
<keyword evidence="3 4" id="KW-0175">Coiled coil</keyword>
<feature type="compositionally biased region" description="Polar residues" evidence="5">
    <location>
        <begin position="189"/>
        <end position="199"/>
    </location>
</feature>
<dbReference type="PANTHER" id="PTHR18875">
    <property type="entry name" value="SARCOMA ANTIGEN NY-SAR-24/CYTOSKELETAL PROTEIN SOJO"/>
    <property type="match status" value="1"/>
</dbReference>
<feature type="compositionally biased region" description="Basic and acidic residues" evidence="5">
    <location>
        <begin position="87"/>
        <end position="96"/>
    </location>
</feature>
<feature type="region of interest" description="Disordered" evidence="5">
    <location>
        <begin position="377"/>
        <end position="407"/>
    </location>
</feature>
<feature type="compositionally biased region" description="Basic and acidic residues" evidence="5">
    <location>
        <begin position="40"/>
        <end position="54"/>
    </location>
</feature>
<dbReference type="PANTHER" id="PTHR18875:SF5">
    <property type="entry name" value="DEUTEROSOME ASSEMBLY PROTEIN 1"/>
    <property type="match status" value="1"/>
</dbReference>
<evidence type="ECO:0000313" key="8">
    <source>
        <dbReference type="Proteomes" id="UP001066276"/>
    </source>
</evidence>
<dbReference type="AlphaFoldDB" id="A0AAV7RYZ7"/>
<feature type="domain" description="CEP63/Deup1 CEP152 binding coiled coil" evidence="6">
    <location>
        <begin position="864"/>
        <end position="898"/>
    </location>
</feature>
<organism evidence="7 8">
    <name type="scientific">Pleurodeles waltl</name>
    <name type="common">Iberian ribbed newt</name>
    <dbReference type="NCBI Taxonomy" id="8319"/>
    <lineage>
        <taxon>Eukaryota</taxon>
        <taxon>Metazoa</taxon>
        <taxon>Chordata</taxon>
        <taxon>Craniata</taxon>
        <taxon>Vertebrata</taxon>
        <taxon>Euteleostomi</taxon>
        <taxon>Amphibia</taxon>
        <taxon>Batrachia</taxon>
        <taxon>Caudata</taxon>
        <taxon>Salamandroidea</taxon>
        <taxon>Salamandridae</taxon>
        <taxon>Pleurodelinae</taxon>
        <taxon>Pleurodeles</taxon>
    </lineage>
</organism>
<dbReference type="InterPro" id="IPR057656">
    <property type="entry name" value="CEP63/Deup1_CC"/>
</dbReference>
<name>A0AAV7RYZ7_PLEWA</name>
<keyword evidence="2" id="KW-0963">Cytoplasm</keyword>
<evidence type="ECO:0000256" key="3">
    <source>
        <dbReference type="ARBA" id="ARBA00023054"/>
    </source>
</evidence>
<keyword evidence="8" id="KW-1185">Reference proteome</keyword>
<proteinExistence type="predicted"/>
<dbReference type="EMBL" id="JANPWB010000009">
    <property type="protein sequence ID" value="KAJ1157539.1"/>
    <property type="molecule type" value="Genomic_DNA"/>
</dbReference>
<dbReference type="Proteomes" id="UP001066276">
    <property type="component" value="Chromosome 5"/>
</dbReference>
<dbReference type="GO" id="GO:0007099">
    <property type="term" value="P:centriole replication"/>
    <property type="evidence" value="ECO:0007669"/>
    <property type="project" value="TreeGrafter"/>
</dbReference>
<dbReference type="Pfam" id="PF25771">
    <property type="entry name" value="CC_CEP152-bind"/>
    <property type="match status" value="1"/>
</dbReference>
<feature type="compositionally biased region" description="Basic residues" evidence="5">
    <location>
        <begin position="337"/>
        <end position="346"/>
    </location>
</feature>
<accession>A0AAV7RYZ7</accession>
<reference evidence="7" key="1">
    <citation type="journal article" date="2022" name="bioRxiv">
        <title>Sequencing and chromosome-scale assembly of the giantPleurodeles waltlgenome.</title>
        <authorList>
            <person name="Brown T."/>
            <person name="Elewa A."/>
            <person name="Iarovenko S."/>
            <person name="Subramanian E."/>
            <person name="Araus A.J."/>
            <person name="Petzold A."/>
            <person name="Susuki M."/>
            <person name="Suzuki K.-i.T."/>
            <person name="Hayashi T."/>
            <person name="Toyoda A."/>
            <person name="Oliveira C."/>
            <person name="Osipova E."/>
            <person name="Leigh N.D."/>
            <person name="Simon A."/>
            <person name="Yun M.H."/>
        </authorList>
    </citation>
    <scope>NUCLEOTIDE SEQUENCE</scope>
    <source>
        <strain evidence="7">20211129_DDA</strain>
        <tissue evidence="7">Liver</tissue>
    </source>
</reference>
<feature type="compositionally biased region" description="Polar residues" evidence="5">
    <location>
        <begin position="323"/>
        <end position="332"/>
    </location>
</feature>
<sequence>MVTAPAVAPAALGRARIEPLPPFPARPAAASLGFGIQKRILRDREARQPPRLEDSGPTTTRTPSPSQQKSGNFGAIIINMAPKANRHLGDKNEGVKTVRSGRGKGEPLGSNKRLASTTGKAVGENASILGQMIDAKMSTKASDSTTPLLEDKVKGKNQSTITAFLAGGMQRTSVVMATSFSETDCLVKGSSSLDSSTRNPDYGDNPTANMSENQDISREATIKVLSLCENGQSQTQQVEQCEQADLQNKGKPGGLLGHTAEENEPANPPGSPKIRDQIMGGGENLQLNDWGRESSDKFYSLTEESDLGSADCSFSETDESEISETGNKSASGECTVRKARQRKSVKSRSGLQEGCESMASRNGRSLRWDYTGINLADTSTGGNQSSAKDKNGSDPGPAAGEIGTTGRNYEIGTDVGILQSIYSSIKELQTETQIDSHRARVATKRLQGSVRKVAKSCKEIEAKLCSMEDRIVAVEDDMDTLKEQNATRDGQLTDQLLQELTRGQEQCQKLQEELSKAKIALQSREDLLQVVELEHIELENEVAKYRASRTRQESVKSFESSSTSCIRLNDELAKKTQELPKVGLDQENQQKDLNKARIHLYQQDNLAGYQSERTKLEPSDLMEKLRQKDITIATIIKDARLLERQLKAELEMKEKQLSKQQISIMNQEALKKENKHLKELMENLEGTLTTGLKPFQEPRESYAVSMSTLQDKNETLQGDLESLRCKLERSLDAAQKHSGTQWDAHQETIQRHTNEDRLFEHEEEWPMDSLMDLRYHTTKDSALGSEGNVSPSHSGMASPSERLSICGEPIMDDIPSFTDDGDQHHQRSLHSEIDMSNILMDSLYSKGDSSPPPSQHMSFSATEHFLREEEKRAKEFEKLLGSHIDELHKNSGRTLAKYTRIGQNRHM</sequence>
<protein>
    <recommendedName>
        <fullName evidence="6">CEP63/Deup1 CEP152 binding coiled coil domain-containing protein</fullName>
    </recommendedName>
</protein>
<evidence type="ECO:0000256" key="1">
    <source>
        <dbReference type="ARBA" id="ARBA00004496"/>
    </source>
</evidence>
<evidence type="ECO:0000256" key="2">
    <source>
        <dbReference type="ARBA" id="ARBA00022490"/>
    </source>
</evidence>
<gene>
    <name evidence="7" type="ORF">NDU88_010246</name>
</gene>
<evidence type="ECO:0000259" key="6">
    <source>
        <dbReference type="Pfam" id="PF25771"/>
    </source>
</evidence>
<dbReference type="GO" id="GO:0005814">
    <property type="term" value="C:centriole"/>
    <property type="evidence" value="ECO:0007669"/>
    <property type="project" value="TreeGrafter"/>
</dbReference>
<feature type="region of interest" description="Disordered" evidence="5">
    <location>
        <begin position="188"/>
        <end position="211"/>
    </location>
</feature>
<feature type="coiled-coil region" evidence="4">
    <location>
        <begin position="636"/>
        <end position="733"/>
    </location>
</feature>
<feature type="compositionally biased region" description="Polar residues" evidence="5">
    <location>
        <begin position="377"/>
        <end position="386"/>
    </location>
</feature>
<feature type="region of interest" description="Disordered" evidence="5">
    <location>
        <begin position="248"/>
        <end position="272"/>
    </location>
</feature>
<feature type="region of interest" description="Disordered" evidence="5">
    <location>
        <begin position="1"/>
        <end position="119"/>
    </location>
</feature>
<feature type="region of interest" description="Disordered" evidence="5">
    <location>
        <begin position="307"/>
        <end position="360"/>
    </location>
</feature>
<comment type="subcellular location">
    <subcellularLocation>
        <location evidence="1">Cytoplasm</location>
    </subcellularLocation>
</comment>
<evidence type="ECO:0000256" key="5">
    <source>
        <dbReference type="SAM" id="MobiDB-lite"/>
    </source>
</evidence>
<feature type="compositionally biased region" description="Low complexity" evidence="5">
    <location>
        <begin position="55"/>
        <end position="66"/>
    </location>
</feature>
<evidence type="ECO:0000256" key="4">
    <source>
        <dbReference type="SAM" id="Coils"/>
    </source>
</evidence>
<evidence type="ECO:0000313" key="7">
    <source>
        <dbReference type="EMBL" id="KAJ1157539.1"/>
    </source>
</evidence>
<comment type="caution">
    <text evidence="7">The sequence shown here is derived from an EMBL/GenBank/DDBJ whole genome shotgun (WGS) entry which is preliminary data.</text>
</comment>